<evidence type="ECO:0000256" key="3">
    <source>
        <dbReference type="SAM" id="SignalP"/>
    </source>
</evidence>
<sequence length="114" mass="12409">MKGYICAILLICGGMVYSEKVRDGCLFGSDVFSVGIHTIHTTTPCSLLACKPNGQIITASCPLVACNDEKEVIGIIAARSDKPYPDCCIKPICKGTYYPEVDDKPYHFPEIGFE</sequence>
<evidence type="ECO:0000313" key="6">
    <source>
        <dbReference type="RefSeq" id="XP_024885674.1"/>
    </source>
</evidence>
<reference evidence="6" key="1">
    <citation type="submission" date="2025-08" db="UniProtKB">
        <authorList>
            <consortium name="RefSeq"/>
        </authorList>
    </citation>
    <scope>IDENTIFICATION</scope>
    <source>
        <tissue evidence="6">Whole body</tissue>
    </source>
</reference>
<dbReference type="InterPro" id="IPR029277">
    <property type="entry name" value="SVWC_dom"/>
</dbReference>
<keyword evidence="5" id="KW-1185">Reference proteome</keyword>
<feature type="chain" id="PRO_5026766879" evidence="3">
    <location>
        <begin position="19"/>
        <end position="114"/>
    </location>
</feature>
<protein>
    <submittedName>
        <fullName evidence="6">Uncharacterized protein LOC112463484</fullName>
    </submittedName>
</protein>
<dbReference type="AlphaFoldDB" id="A0A6J1QT41"/>
<proteinExistence type="predicted"/>
<name>A0A6J1QT41_9HYME</name>
<feature type="signal peptide" evidence="3">
    <location>
        <begin position="1"/>
        <end position="18"/>
    </location>
</feature>
<dbReference type="GeneID" id="112463484"/>
<evidence type="ECO:0000256" key="1">
    <source>
        <dbReference type="ARBA" id="ARBA00004613"/>
    </source>
</evidence>
<gene>
    <name evidence="6" type="primary">LOC112463484</name>
</gene>
<accession>A0A6J1QT41</accession>
<dbReference type="RefSeq" id="XP_024885674.1">
    <property type="nucleotide sequence ID" value="XM_025029906.1"/>
</dbReference>
<evidence type="ECO:0000313" key="5">
    <source>
        <dbReference type="Proteomes" id="UP000504618"/>
    </source>
</evidence>
<dbReference type="GO" id="GO:0005576">
    <property type="term" value="C:extracellular region"/>
    <property type="evidence" value="ECO:0007669"/>
    <property type="project" value="UniProtKB-SubCell"/>
</dbReference>
<dbReference type="SMART" id="SM01318">
    <property type="entry name" value="SVWC"/>
    <property type="match status" value="1"/>
</dbReference>
<evidence type="ECO:0000256" key="2">
    <source>
        <dbReference type="ARBA" id="ARBA00022525"/>
    </source>
</evidence>
<evidence type="ECO:0000259" key="4">
    <source>
        <dbReference type="SMART" id="SM01318"/>
    </source>
</evidence>
<feature type="domain" description="Single" evidence="4">
    <location>
        <begin position="25"/>
        <end position="93"/>
    </location>
</feature>
<comment type="subcellular location">
    <subcellularLocation>
        <location evidence="1">Secreted</location>
    </subcellularLocation>
</comment>
<dbReference type="Pfam" id="PF15430">
    <property type="entry name" value="SVWC"/>
    <property type="match status" value="1"/>
</dbReference>
<dbReference type="Proteomes" id="UP000504618">
    <property type="component" value="Unplaced"/>
</dbReference>
<organism evidence="5 6">
    <name type="scientific">Temnothorax curvispinosus</name>
    <dbReference type="NCBI Taxonomy" id="300111"/>
    <lineage>
        <taxon>Eukaryota</taxon>
        <taxon>Metazoa</taxon>
        <taxon>Ecdysozoa</taxon>
        <taxon>Arthropoda</taxon>
        <taxon>Hexapoda</taxon>
        <taxon>Insecta</taxon>
        <taxon>Pterygota</taxon>
        <taxon>Neoptera</taxon>
        <taxon>Endopterygota</taxon>
        <taxon>Hymenoptera</taxon>
        <taxon>Apocrita</taxon>
        <taxon>Aculeata</taxon>
        <taxon>Formicoidea</taxon>
        <taxon>Formicidae</taxon>
        <taxon>Myrmicinae</taxon>
        <taxon>Temnothorax</taxon>
    </lineage>
</organism>
<keyword evidence="3" id="KW-0732">Signal</keyword>
<keyword evidence="2" id="KW-0964">Secreted</keyword>